<dbReference type="STRING" id="86049.A0A1C1CSK3"/>
<sequence>MSHLTYFNYPGFGEQYADMYSQAVRVGDRIELAGQGGWDPATGAIPADTPASAQIEQAFKNVDMALRHAGASGGWSQVFRVNSYHIPLDDAVLAKMKAEFEKWMGSSAKTGGHRPIWTCIEVPKLGLDNMKVEIEVVAHVPAA</sequence>
<dbReference type="PANTHER" id="PTHR11803:SF39">
    <property type="entry name" value="2-IMINOBUTANOATE_2-IMINOPROPANOATE DEAMINASE"/>
    <property type="match status" value="1"/>
</dbReference>
<evidence type="ECO:0000313" key="1">
    <source>
        <dbReference type="EMBL" id="OCT51465.1"/>
    </source>
</evidence>
<dbReference type="Pfam" id="PF01042">
    <property type="entry name" value="Ribonuc_L-PSP"/>
    <property type="match status" value="1"/>
</dbReference>
<keyword evidence="2" id="KW-1185">Reference proteome</keyword>
<reference evidence="2" key="1">
    <citation type="submission" date="2015-07" db="EMBL/GenBank/DDBJ databases">
        <authorList>
            <person name="Teixeira M.M."/>
            <person name="Souza R.C."/>
            <person name="Almeida L.G."/>
            <person name="Vicente V.A."/>
            <person name="de Hoog S."/>
            <person name="Bocca A.L."/>
            <person name="de Almeida S.R."/>
            <person name="Vasconcelos A.T."/>
            <person name="Felipe M.S."/>
        </authorList>
    </citation>
    <scope>NUCLEOTIDE SEQUENCE [LARGE SCALE GENOMIC DNA]</scope>
    <source>
        <strain evidence="2">KSF</strain>
    </source>
</reference>
<dbReference type="InterPro" id="IPR006175">
    <property type="entry name" value="YjgF/YER057c/UK114"/>
</dbReference>
<proteinExistence type="predicted"/>
<dbReference type="AlphaFoldDB" id="A0A1C1CSK3"/>
<dbReference type="Proteomes" id="UP000094526">
    <property type="component" value="Unassembled WGS sequence"/>
</dbReference>
<evidence type="ECO:0000313" key="2">
    <source>
        <dbReference type="Proteomes" id="UP000094526"/>
    </source>
</evidence>
<dbReference type="InterPro" id="IPR035959">
    <property type="entry name" value="RutC-like_sf"/>
</dbReference>
<dbReference type="Gene3D" id="3.30.1330.40">
    <property type="entry name" value="RutC-like"/>
    <property type="match status" value="1"/>
</dbReference>
<dbReference type="EMBL" id="LGRB01000009">
    <property type="protein sequence ID" value="OCT51465.1"/>
    <property type="molecule type" value="Genomic_DNA"/>
</dbReference>
<dbReference type="GO" id="GO:0005829">
    <property type="term" value="C:cytosol"/>
    <property type="evidence" value="ECO:0007669"/>
    <property type="project" value="TreeGrafter"/>
</dbReference>
<comment type="caution">
    <text evidence="1">The sequence shown here is derived from an EMBL/GenBank/DDBJ whole genome shotgun (WGS) entry which is preliminary data.</text>
</comment>
<dbReference type="GO" id="GO:0005739">
    <property type="term" value="C:mitochondrion"/>
    <property type="evidence" value="ECO:0007669"/>
    <property type="project" value="TreeGrafter"/>
</dbReference>
<accession>A0A1C1CSK3</accession>
<dbReference type="eggNOG" id="ENOG502S1PE">
    <property type="taxonomic scope" value="Eukaryota"/>
</dbReference>
<protein>
    <submittedName>
        <fullName evidence="1">Endoribonuclease l-psp</fullName>
    </submittedName>
</protein>
<name>A0A1C1CSK3_9EURO</name>
<organism evidence="1 2">
    <name type="scientific">Cladophialophora carrionii</name>
    <dbReference type="NCBI Taxonomy" id="86049"/>
    <lineage>
        <taxon>Eukaryota</taxon>
        <taxon>Fungi</taxon>
        <taxon>Dikarya</taxon>
        <taxon>Ascomycota</taxon>
        <taxon>Pezizomycotina</taxon>
        <taxon>Eurotiomycetes</taxon>
        <taxon>Chaetothyriomycetidae</taxon>
        <taxon>Chaetothyriales</taxon>
        <taxon>Herpotrichiellaceae</taxon>
        <taxon>Cladophialophora</taxon>
    </lineage>
</organism>
<dbReference type="SUPFAM" id="SSF55298">
    <property type="entry name" value="YjgF-like"/>
    <property type="match status" value="1"/>
</dbReference>
<dbReference type="OrthoDB" id="309640at2759"/>
<dbReference type="VEuPathDB" id="FungiDB:G647_06620"/>
<gene>
    <name evidence="1" type="ORF">CLCR_09186</name>
</gene>
<dbReference type="PANTHER" id="PTHR11803">
    <property type="entry name" value="2-IMINOBUTANOATE/2-IMINOPROPANOATE DEAMINASE RIDA"/>
    <property type="match status" value="1"/>
</dbReference>
<dbReference type="VEuPathDB" id="FungiDB:CLCR_09186"/>
<dbReference type="GO" id="GO:0019239">
    <property type="term" value="F:deaminase activity"/>
    <property type="evidence" value="ECO:0007669"/>
    <property type="project" value="TreeGrafter"/>
</dbReference>